<proteinExistence type="predicted"/>
<keyword evidence="3" id="KW-1185">Reference proteome</keyword>
<evidence type="ECO:0000256" key="1">
    <source>
        <dbReference type="SAM" id="MobiDB-lite"/>
    </source>
</evidence>
<name>A0A9D3US69_9ROSI</name>
<dbReference type="EMBL" id="JAIQCV010000010">
    <property type="protein sequence ID" value="KAH1055994.1"/>
    <property type="molecule type" value="Genomic_DNA"/>
</dbReference>
<comment type="caution">
    <text evidence="2">The sequence shown here is derived from an EMBL/GenBank/DDBJ whole genome shotgun (WGS) entry which is preliminary data.</text>
</comment>
<feature type="compositionally biased region" description="Basic and acidic residues" evidence="1">
    <location>
        <begin position="28"/>
        <end position="41"/>
    </location>
</feature>
<organism evidence="2 3">
    <name type="scientific">Gossypium stocksii</name>
    <dbReference type="NCBI Taxonomy" id="47602"/>
    <lineage>
        <taxon>Eukaryota</taxon>
        <taxon>Viridiplantae</taxon>
        <taxon>Streptophyta</taxon>
        <taxon>Embryophyta</taxon>
        <taxon>Tracheophyta</taxon>
        <taxon>Spermatophyta</taxon>
        <taxon>Magnoliopsida</taxon>
        <taxon>eudicotyledons</taxon>
        <taxon>Gunneridae</taxon>
        <taxon>Pentapetalae</taxon>
        <taxon>rosids</taxon>
        <taxon>malvids</taxon>
        <taxon>Malvales</taxon>
        <taxon>Malvaceae</taxon>
        <taxon>Malvoideae</taxon>
        <taxon>Gossypium</taxon>
    </lineage>
</organism>
<dbReference type="Proteomes" id="UP000828251">
    <property type="component" value="Unassembled WGS sequence"/>
</dbReference>
<dbReference type="AlphaFoldDB" id="A0A9D3US69"/>
<evidence type="ECO:0000313" key="3">
    <source>
        <dbReference type="Proteomes" id="UP000828251"/>
    </source>
</evidence>
<sequence length="79" mass="8816">MWLIPKLNQAEGVGDTRPVETNLANKENTPKESKEELEKTKSVNIETNREDEEEENPSIAPLVDSIVAIPPTSTEPMIE</sequence>
<gene>
    <name evidence="2" type="ORF">J1N35_034059</name>
</gene>
<protein>
    <submittedName>
        <fullName evidence="2">Uncharacterized protein</fullName>
    </submittedName>
</protein>
<feature type="region of interest" description="Disordered" evidence="1">
    <location>
        <begin position="1"/>
        <end position="62"/>
    </location>
</feature>
<evidence type="ECO:0000313" key="2">
    <source>
        <dbReference type="EMBL" id="KAH1055994.1"/>
    </source>
</evidence>
<accession>A0A9D3US69</accession>
<reference evidence="2 3" key="1">
    <citation type="journal article" date="2021" name="Plant Biotechnol. J.">
        <title>Multi-omics assisted identification of the key and species-specific regulatory components of drought-tolerant mechanisms in Gossypium stocksii.</title>
        <authorList>
            <person name="Yu D."/>
            <person name="Ke L."/>
            <person name="Zhang D."/>
            <person name="Wu Y."/>
            <person name="Sun Y."/>
            <person name="Mei J."/>
            <person name="Sun J."/>
            <person name="Sun Y."/>
        </authorList>
    </citation>
    <scope>NUCLEOTIDE SEQUENCE [LARGE SCALE GENOMIC DNA]</scope>
    <source>
        <strain evidence="3">cv. E1</strain>
        <tissue evidence="2">Leaf</tissue>
    </source>
</reference>